<dbReference type="PANTHER" id="PTHR45947">
    <property type="entry name" value="SULFOQUINOVOSYL TRANSFERASE SQD2"/>
    <property type="match status" value="1"/>
</dbReference>
<reference evidence="2 3" key="1">
    <citation type="submission" date="2021-05" db="EMBL/GenBank/DDBJ databases">
        <title>The draft genome of Geobacter chapellei DSM 13688.</title>
        <authorList>
            <person name="Xu Z."/>
            <person name="Masuda Y."/>
            <person name="Itoh H."/>
            <person name="Senoo K."/>
        </authorList>
    </citation>
    <scope>NUCLEOTIDE SEQUENCE [LARGE SCALE GENOMIC DNA]</scope>
    <source>
        <strain evidence="2 3">DSM 13688</strain>
    </source>
</reference>
<dbReference type="Pfam" id="PF00534">
    <property type="entry name" value="Glycos_transf_1"/>
    <property type="match status" value="1"/>
</dbReference>
<dbReference type="Gene3D" id="3.40.50.2000">
    <property type="entry name" value="Glycogen Phosphorylase B"/>
    <property type="match status" value="2"/>
</dbReference>
<gene>
    <name evidence="2" type="ORF">KJB30_03760</name>
</gene>
<dbReference type="EMBL" id="JAHDYS010000003">
    <property type="protein sequence ID" value="MBT1070889.1"/>
    <property type="molecule type" value="Genomic_DNA"/>
</dbReference>
<comment type="caution">
    <text evidence="2">The sequence shown here is derived from an EMBL/GenBank/DDBJ whole genome shotgun (WGS) entry which is preliminary data.</text>
</comment>
<dbReference type="RefSeq" id="WP_214296606.1">
    <property type="nucleotide sequence ID" value="NZ_JAHDYS010000003.1"/>
</dbReference>
<dbReference type="PANTHER" id="PTHR45947:SF3">
    <property type="entry name" value="SULFOQUINOVOSYL TRANSFERASE SQD2"/>
    <property type="match status" value="1"/>
</dbReference>
<dbReference type="CDD" id="cd03801">
    <property type="entry name" value="GT4_PimA-like"/>
    <property type="match status" value="1"/>
</dbReference>
<evidence type="ECO:0000313" key="2">
    <source>
        <dbReference type="EMBL" id="MBT1070889.1"/>
    </source>
</evidence>
<evidence type="ECO:0000313" key="3">
    <source>
        <dbReference type="Proteomes" id="UP000784128"/>
    </source>
</evidence>
<proteinExistence type="predicted"/>
<name>A0ABS5U5F7_9BACT</name>
<organism evidence="2 3">
    <name type="scientific">Pelotalea chapellei</name>
    <dbReference type="NCBI Taxonomy" id="44671"/>
    <lineage>
        <taxon>Bacteria</taxon>
        <taxon>Pseudomonadati</taxon>
        <taxon>Thermodesulfobacteriota</taxon>
        <taxon>Desulfuromonadia</taxon>
        <taxon>Geobacterales</taxon>
        <taxon>Geobacteraceae</taxon>
        <taxon>Pelotalea</taxon>
    </lineage>
</organism>
<dbReference type="InterPro" id="IPR050194">
    <property type="entry name" value="Glycosyltransferase_grp1"/>
</dbReference>
<dbReference type="Proteomes" id="UP000784128">
    <property type="component" value="Unassembled WGS sequence"/>
</dbReference>
<feature type="domain" description="Glycosyl transferase family 1" evidence="1">
    <location>
        <begin position="193"/>
        <end position="351"/>
    </location>
</feature>
<evidence type="ECO:0000259" key="1">
    <source>
        <dbReference type="Pfam" id="PF00534"/>
    </source>
</evidence>
<accession>A0ABS5U5F7</accession>
<protein>
    <submittedName>
        <fullName evidence="2">Glycosyltransferase family 4 protein</fullName>
    </submittedName>
</protein>
<keyword evidence="3" id="KW-1185">Reference proteome</keyword>
<dbReference type="InterPro" id="IPR001296">
    <property type="entry name" value="Glyco_trans_1"/>
</dbReference>
<dbReference type="SUPFAM" id="SSF53756">
    <property type="entry name" value="UDP-Glycosyltransferase/glycogen phosphorylase"/>
    <property type="match status" value="1"/>
</dbReference>
<sequence>MSPQRRKLLMLVPPCYRPDLPNFSGKYQFISDKYSGYILCRTSSEFDGLTLGGFVLHALALPMKYSVLQKLKNIVEVVRSGIALYRDRQFDLIISHDPLTLGIIGVLIKKITKAKLLVEINGHLLEAGFLKQSGIVDRLRKFLYQLTIKWVLRNADGIKCINTTLVDEVQPLIHYVPVFCFHDYVPISLFLPSSEDKDYIFFAGHPFHIKGVDLLITAFLNLSQDFPGCRLLIMGHNRIDLEKYRQQASLCDRIEFLKPVFYDEIHRYFKECKFFVLPSRSEAMGRVLLEAMASGKAAVAARVGGIPEVVDDGVTGLLFESENIPDLERKMRLLLSDYEMRRSMGEAGRKRVETCFSEAHYQAKFAEMVESVFSDSGMAEKQCH</sequence>